<dbReference type="EMBL" id="JANFAV010000009">
    <property type="protein sequence ID" value="MCW6535828.1"/>
    <property type="molecule type" value="Genomic_DNA"/>
</dbReference>
<evidence type="ECO:0000256" key="2">
    <source>
        <dbReference type="SAM" id="SignalP"/>
    </source>
</evidence>
<evidence type="ECO:0008006" key="5">
    <source>
        <dbReference type="Google" id="ProtNLM"/>
    </source>
</evidence>
<reference evidence="3" key="1">
    <citation type="submission" date="2022-06" db="EMBL/GenBank/DDBJ databases">
        <title>Sphingomonas sp. nov. isolated from rhizosphere soil of tomato.</title>
        <authorList>
            <person name="Dong H."/>
            <person name="Gao R."/>
        </authorList>
    </citation>
    <scope>NUCLEOTIDE SEQUENCE</scope>
    <source>
        <strain evidence="3">MMSM24</strain>
    </source>
</reference>
<protein>
    <recommendedName>
        <fullName evidence="5">EexN family lipoprotein</fullName>
    </recommendedName>
</protein>
<proteinExistence type="predicted"/>
<keyword evidence="4" id="KW-1185">Reference proteome</keyword>
<dbReference type="Proteomes" id="UP001165565">
    <property type="component" value="Unassembled WGS sequence"/>
</dbReference>
<gene>
    <name evidence="3" type="ORF">NEE01_13675</name>
</gene>
<feature type="chain" id="PRO_5041283502" description="EexN family lipoprotein" evidence="2">
    <location>
        <begin position="18"/>
        <end position="85"/>
    </location>
</feature>
<keyword evidence="2" id="KW-0732">Signal</keyword>
<dbReference type="PROSITE" id="PS51257">
    <property type="entry name" value="PROKAR_LIPOPROTEIN"/>
    <property type="match status" value="1"/>
</dbReference>
<evidence type="ECO:0000313" key="4">
    <source>
        <dbReference type="Proteomes" id="UP001165565"/>
    </source>
</evidence>
<dbReference type="AlphaFoldDB" id="A0AA41ZHK5"/>
<evidence type="ECO:0000256" key="1">
    <source>
        <dbReference type="SAM" id="MobiDB-lite"/>
    </source>
</evidence>
<evidence type="ECO:0000313" key="3">
    <source>
        <dbReference type="EMBL" id="MCW6535828.1"/>
    </source>
</evidence>
<accession>A0AA41ZHK5</accession>
<name>A0AA41ZHK5_9SPHN</name>
<organism evidence="3 4">
    <name type="scientific">Sphingomonas lycopersici</name>
    <dbReference type="NCBI Taxonomy" id="2951807"/>
    <lineage>
        <taxon>Bacteria</taxon>
        <taxon>Pseudomonadati</taxon>
        <taxon>Pseudomonadota</taxon>
        <taxon>Alphaproteobacteria</taxon>
        <taxon>Sphingomonadales</taxon>
        <taxon>Sphingomonadaceae</taxon>
        <taxon>Sphingomonas</taxon>
    </lineage>
</organism>
<sequence length="85" mass="9365">MTRRAMTIILAALPLIATVGCVRTITSVATAPVKATGKVVDWSTTSPSERDRAYARKMRKQAERCHKHPDAPECAQNGYAQQPQR</sequence>
<feature type="signal peptide" evidence="2">
    <location>
        <begin position="1"/>
        <end position="17"/>
    </location>
</feature>
<comment type="caution">
    <text evidence="3">The sequence shown here is derived from an EMBL/GenBank/DDBJ whole genome shotgun (WGS) entry which is preliminary data.</text>
</comment>
<feature type="region of interest" description="Disordered" evidence="1">
    <location>
        <begin position="43"/>
        <end position="85"/>
    </location>
</feature>
<feature type="compositionally biased region" description="Basic and acidic residues" evidence="1">
    <location>
        <begin position="48"/>
        <end position="71"/>
    </location>
</feature>